<accession>A0A1E3M0M0</accession>
<dbReference type="Proteomes" id="UP000094487">
    <property type="component" value="Unassembled WGS sequence"/>
</dbReference>
<dbReference type="AlphaFoldDB" id="A0A1E3M0M0"/>
<evidence type="ECO:0000313" key="1">
    <source>
        <dbReference type="EMBL" id="ODP39576.1"/>
    </source>
</evidence>
<dbReference type="RefSeq" id="WP_069318811.1">
    <property type="nucleotide sequence ID" value="NZ_MDDS01000004.1"/>
</dbReference>
<organism evidence="1 2">
    <name type="scientific">Sphingomonas turrisvirgatae</name>
    <dbReference type="NCBI Taxonomy" id="1888892"/>
    <lineage>
        <taxon>Bacteria</taxon>
        <taxon>Pseudomonadati</taxon>
        <taxon>Pseudomonadota</taxon>
        <taxon>Alphaproteobacteria</taxon>
        <taxon>Sphingomonadales</taxon>
        <taxon>Sphingomonadaceae</taxon>
        <taxon>Sphingomonas</taxon>
    </lineage>
</organism>
<gene>
    <name evidence="1" type="ORF">BFL28_09525</name>
</gene>
<dbReference type="EMBL" id="MDDS01000004">
    <property type="protein sequence ID" value="ODP39576.1"/>
    <property type="molecule type" value="Genomic_DNA"/>
</dbReference>
<protein>
    <submittedName>
        <fullName evidence="1">Uncharacterized protein</fullName>
    </submittedName>
</protein>
<keyword evidence="2" id="KW-1185">Reference proteome</keyword>
<sequence length="127" mass="13770">MPTDKTGFDNARAGAHDRAIGRWENEGGAFTGLHEHRTPTVAGEIGDAEAGNLRVRLIALENLIVALLAGAPESQSELVREMAAYISPRPGATPHRLTIEAARNMLAIVERAAHYKTTSEGVDRWYP</sequence>
<evidence type="ECO:0000313" key="2">
    <source>
        <dbReference type="Proteomes" id="UP000094487"/>
    </source>
</evidence>
<comment type="caution">
    <text evidence="1">The sequence shown here is derived from an EMBL/GenBank/DDBJ whole genome shotgun (WGS) entry which is preliminary data.</text>
</comment>
<reference evidence="1 2" key="1">
    <citation type="submission" date="2016-08" db="EMBL/GenBank/DDBJ databases">
        <title>Draft genome of the agarase producing Sphingomonas sp. MCT13.</title>
        <authorList>
            <person name="D'Andrea M.M."/>
            <person name="Rossolini G.M."/>
            <person name="Thaller M.C."/>
        </authorList>
    </citation>
    <scope>NUCLEOTIDE SEQUENCE [LARGE SCALE GENOMIC DNA]</scope>
    <source>
        <strain evidence="1 2">MCT13</strain>
    </source>
</reference>
<name>A0A1E3M0M0_9SPHN</name>
<proteinExistence type="predicted"/>